<evidence type="ECO:0000259" key="10">
    <source>
        <dbReference type="PROSITE" id="PS50928"/>
    </source>
</evidence>
<dbReference type="Proteomes" id="UP000278542">
    <property type="component" value="Unassembled WGS sequence"/>
</dbReference>
<evidence type="ECO:0000313" key="11">
    <source>
        <dbReference type="EMBL" id="RKS86057.1"/>
    </source>
</evidence>
<dbReference type="InterPro" id="IPR050366">
    <property type="entry name" value="BP-dependent_transpt_permease"/>
</dbReference>
<dbReference type="GO" id="GO:0055085">
    <property type="term" value="P:transmembrane transport"/>
    <property type="evidence" value="ECO:0007669"/>
    <property type="project" value="InterPro"/>
</dbReference>
<dbReference type="OrthoDB" id="7056486at2"/>
<dbReference type="InterPro" id="IPR000515">
    <property type="entry name" value="MetI-like"/>
</dbReference>
<feature type="transmembrane region" description="Helical" evidence="9">
    <location>
        <begin position="209"/>
        <end position="232"/>
    </location>
</feature>
<evidence type="ECO:0000256" key="7">
    <source>
        <dbReference type="ARBA" id="ARBA00023136"/>
    </source>
</evidence>
<name>A0A495REY5_9GAMM</name>
<comment type="caution">
    <text evidence="11">The sequence shown here is derived from an EMBL/GenBank/DDBJ whole genome shotgun (WGS) entry which is preliminary data.</text>
</comment>
<feature type="transmembrane region" description="Helical" evidence="9">
    <location>
        <begin position="153"/>
        <end position="170"/>
    </location>
</feature>
<keyword evidence="3" id="KW-1003">Cell membrane</keyword>
<keyword evidence="7 9" id="KW-0472">Membrane</keyword>
<evidence type="ECO:0000313" key="12">
    <source>
        <dbReference type="Proteomes" id="UP000278542"/>
    </source>
</evidence>
<dbReference type="Pfam" id="PF00528">
    <property type="entry name" value="BPD_transp_1"/>
    <property type="match status" value="1"/>
</dbReference>
<dbReference type="GO" id="GO:0005886">
    <property type="term" value="C:plasma membrane"/>
    <property type="evidence" value="ECO:0007669"/>
    <property type="project" value="UniProtKB-SubCell"/>
</dbReference>
<dbReference type="PROSITE" id="PS50928">
    <property type="entry name" value="ABC_TM1"/>
    <property type="match status" value="1"/>
</dbReference>
<keyword evidence="4" id="KW-0997">Cell inner membrane</keyword>
<dbReference type="Gene3D" id="1.10.3720.10">
    <property type="entry name" value="MetI-like"/>
    <property type="match status" value="1"/>
</dbReference>
<gene>
    <name evidence="11" type="ORF">DES39_1482</name>
</gene>
<dbReference type="AlphaFoldDB" id="A0A495REY5"/>
<feature type="domain" description="ABC transmembrane type-1" evidence="10">
    <location>
        <begin position="89"/>
        <end position="277"/>
    </location>
</feature>
<dbReference type="SUPFAM" id="SSF161098">
    <property type="entry name" value="MetI-like"/>
    <property type="match status" value="1"/>
</dbReference>
<organism evidence="11 12">
    <name type="scientific">Orbus hercynius</name>
    <dbReference type="NCBI Taxonomy" id="593135"/>
    <lineage>
        <taxon>Bacteria</taxon>
        <taxon>Pseudomonadati</taxon>
        <taxon>Pseudomonadota</taxon>
        <taxon>Gammaproteobacteria</taxon>
        <taxon>Orbales</taxon>
        <taxon>Orbaceae</taxon>
        <taxon>Orbus</taxon>
    </lineage>
</organism>
<evidence type="ECO:0000256" key="1">
    <source>
        <dbReference type="ARBA" id="ARBA00004429"/>
    </source>
</evidence>
<keyword evidence="5 9" id="KW-0812">Transmembrane</keyword>
<reference evidence="11 12" key="1">
    <citation type="submission" date="2018-10" db="EMBL/GenBank/DDBJ databases">
        <title>Genomic Encyclopedia of Type Strains, Phase IV (KMG-IV): sequencing the most valuable type-strain genomes for metagenomic binning, comparative biology and taxonomic classification.</title>
        <authorList>
            <person name="Goeker M."/>
        </authorList>
    </citation>
    <scope>NUCLEOTIDE SEQUENCE [LARGE SCALE GENOMIC DNA]</scope>
    <source>
        <strain evidence="11 12">DSM 22228</strain>
    </source>
</reference>
<feature type="transmembrane region" description="Helical" evidence="9">
    <location>
        <begin position="99"/>
        <end position="119"/>
    </location>
</feature>
<sequence length="290" mass="32943">MNKMIQAMIKSRISIKNSLHSNIYIMIGSYGVLAIILLCLAMKWLFNVQLEPVFQQQLPPAWQSNGDLNHLLGTDSVGHDIFNYLLVSYKTTLTLTLRATFYVVVVGAIMNYLLFFIPLFRSIIALFFRVIMTIPPLLSAIVIALVWHNNIHSILIIVGLSYLPRFVHNLHHQIIQEWQKTYITAHRLDGLSTAKILNGYIIPNIFPTYLIEVIVLFCHIILALTVLTFLGFGDNLSPPDLGAMMYRMLSIINSNYWAFFSSGIPIVITVLFIHMLNFGVHIVLTKRAGN</sequence>
<evidence type="ECO:0000256" key="2">
    <source>
        <dbReference type="ARBA" id="ARBA00022448"/>
    </source>
</evidence>
<evidence type="ECO:0000256" key="9">
    <source>
        <dbReference type="RuleBase" id="RU363032"/>
    </source>
</evidence>
<keyword evidence="12" id="KW-1185">Reference proteome</keyword>
<proteinExistence type="inferred from homology"/>
<evidence type="ECO:0000256" key="8">
    <source>
        <dbReference type="ARBA" id="ARBA00024202"/>
    </source>
</evidence>
<dbReference type="InterPro" id="IPR035906">
    <property type="entry name" value="MetI-like_sf"/>
</dbReference>
<evidence type="ECO:0000256" key="6">
    <source>
        <dbReference type="ARBA" id="ARBA00022989"/>
    </source>
</evidence>
<evidence type="ECO:0000256" key="3">
    <source>
        <dbReference type="ARBA" id="ARBA00022475"/>
    </source>
</evidence>
<evidence type="ECO:0000256" key="5">
    <source>
        <dbReference type="ARBA" id="ARBA00022692"/>
    </source>
</evidence>
<feature type="transmembrane region" description="Helical" evidence="9">
    <location>
        <begin position="256"/>
        <end position="284"/>
    </location>
</feature>
<accession>A0A495REY5</accession>
<dbReference type="PANTHER" id="PTHR43386:SF5">
    <property type="entry name" value="PUTRESCINE EXPORT SYSTEM PERMEASE PROTEIN SAPC"/>
    <property type="match status" value="1"/>
</dbReference>
<keyword evidence="6 9" id="KW-1133">Transmembrane helix</keyword>
<evidence type="ECO:0000256" key="4">
    <source>
        <dbReference type="ARBA" id="ARBA00022519"/>
    </source>
</evidence>
<protein>
    <submittedName>
        <fullName evidence="11">Cationic peptide transport system permease protein</fullName>
    </submittedName>
</protein>
<dbReference type="RefSeq" id="WP_121145133.1">
    <property type="nucleotide sequence ID" value="NZ_RBWY01000002.1"/>
</dbReference>
<comment type="similarity">
    <text evidence="8">Belongs to the binding-protein-dependent transport system permease family. OppBC subfamily.</text>
</comment>
<feature type="transmembrane region" description="Helical" evidence="9">
    <location>
        <begin position="126"/>
        <end position="147"/>
    </location>
</feature>
<comment type="subcellular location">
    <subcellularLocation>
        <location evidence="1">Cell inner membrane</location>
        <topology evidence="1">Multi-pass membrane protein</topology>
    </subcellularLocation>
    <subcellularLocation>
        <location evidence="9">Cell membrane</location>
        <topology evidence="9">Multi-pass membrane protein</topology>
    </subcellularLocation>
</comment>
<dbReference type="PANTHER" id="PTHR43386">
    <property type="entry name" value="OLIGOPEPTIDE TRANSPORT SYSTEM PERMEASE PROTEIN APPC"/>
    <property type="match status" value="1"/>
</dbReference>
<keyword evidence="2 9" id="KW-0813">Transport</keyword>
<dbReference type="EMBL" id="RBWY01000002">
    <property type="protein sequence ID" value="RKS86057.1"/>
    <property type="molecule type" value="Genomic_DNA"/>
</dbReference>
<feature type="transmembrane region" description="Helical" evidence="9">
    <location>
        <begin position="21"/>
        <end position="46"/>
    </location>
</feature>
<dbReference type="CDD" id="cd06261">
    <property type="entry name" value="TM_PBP2"/>
    <property type="match status" value="1"/>
</dbReference>